<comment type="subcellular location">
    <subcellularLocation>
        <location evidence="10">Cytoplasm</location>
    </subcellularLocation>
</comment>
<dbReference type="EC" id="4.1.1.49" evidence="3 10"/>
<protein>
    <recommendedName>
        <fullName evidence="3 10">Phosphoenolpyruvate carboxykinase (ATP)</fullName>
        <shortName evidence="10">PCK</shortName>
        <shortName evidence="10">PEP carboxykinase</shortName>
        <shortName evidence="10">PEPCK</shortName>
        <ecNumber evidence="3 10">4.1.1.49</ecNumber>
    </recommendedName>
</protein>
<keyword evidence="11" id="KW-0418">Kinase</keyword>
<comment type="pathway">
    <text evidence="1 10">Carbohydrate biosynthesis; gluconeogenesis.</text>
</comment>
<evidence type="ECO:0000256" key="6">
    <source>
        <dbReference type="ARBA" id="ARBA00022793"/>
    </source>
</evidence>
<keyword evidence="11" id="KW-0808">Transferase</keyword>
<comment type="similarity">
    <text evidence="2 10">Belongs to the phosphoenolpyruvate carboxykinase (ATP) family.</text>
</comment>
<feature type="binding site" evidence="10">
    <location>
        <position position="450"/>
    </location>
    <ligand>
        <name>ATP</name>
        <dbReference type="ChEBI" id="CHEBI:30616"/>
    </ligand>
</feature>
<evidence type="ECO:0000256" key="5">
    <source>
        <dbReference type="ARBA" id="ARBA00022741"/>
    </source>
</evidence>
<sequence length="536" mass="57700">MTSTATARPGSALAGTGVAGSATVHANLTAAGLYAHALRRGEGRLSADGAFMAITGQHTGRSVQDKFVVDDPEVHDAIWWGKINQPLPVAKFEGFSAKVRSWLGARGELFTQDLFAGADTGHRIKVRLVTTNAWHALFARNMFIRPTAEELKTFEPDFFILHAPEYEASPAEDGCRTSTLIALSFAKRTICIAGTSYAGEIKKSIFTVMNWLLPERGVLPMHCSANLGKGGDTALFFGLSGTGKTTLSSDPERSLIGDDEHGWSDTGVFNFEGGCYAKVIKLSKEAEPQIWDASHRFGAVLENVHGDEHGVLDLDDNRYTENTRSCYPIEFIPNIVTGGQAGKPKNVVMLTADAFGVLPPIAKLSAAQAMYHFMSGYTARVAGTEKGLGKEPQATFSTCFGAPFLPRHPEVYGRMLAERIAKDGADVWLVNTGWTGGAYGTGKRMSIQHTRALLRAALDGSLAKVEFVRDPFFGLMIPKAVPGIPDNVLNPRDSWADKAAYDKQAKHLVGLFEKNFETFAGAVGDDVKAAAIKAAA</sequence>
<dbReference type="PANTHER" id="PTHR30031">
    <property type="entry name" value="PHOSPHOENOLPYRUVATE CARBOXYKINASE ATP"/>
    <property type="match status" value="1"/>
</dbReference>
<keyword evidence="10" id="KW-0963">Cytoplasm</keyword>
<dbReference type="OrthoDB" id="9806325at2"/>
<feature type="binding site" evidence="10">
    <location>
        <position position="203"/>
    </location>
    <ligand>
        <name>ATP</name>
        <dbReference type="ChEBI" id="CHEBI:30616"/>
    </ligand>
</feature>
<dbReference type="GO" id="GO:0005829">
    <property type="term" value="C:cytosol"/>
    <property type="evidence" value="ECO:0007669"/>
    <property type="project" value="TreeGrafter"/>
</dbReference>
<feature type="binding site" evidence="10">
    <location>
        <position position="222"/>
    </location>
    <ligand>
        <name>Mn(2+)</name>
        <dbReference type="ChEBI" id="CHEBI:29035"/>
    </ligand>
</feature>
<comment type="cofactor">
    <cofactor evidence="10">
        <name>Mn(2+)</name>
        <dbReference type="ChEBI" id="CHEBI:29035"/>
    </cofactor>
    <text evidence="10">Binds 1 Mn(2+) ion per subunit.</text>
</comment>
<dbReference type="EMBL" id="FOSQ01000008">
    <property type="protein sequence ID" value="SFK84201.1"/>
    <property type="molecule type" value="Genomic_DNA"/>
</dbReference>
<dbReference type="GO" id="GO:0004612">
    <property type="term" value="F:phosphoenolpyruvate carboxykinase (ATP) activity"/>
    <property type="evidence" value="ECO:0007669"/>
    <property type="project" value="UniProtKB-UniRule"/>
</dbReference>
<name>A0A1I4CWC2_9PROT</name>
<evidence type="ECO:0000256" key="2">
    <source>
        <dbReference type="ARBA" id="ARBA00006052"/>
    </source>
</evidence>
<dbReference type="RefSeq" id="WP_092961616.1">
    <property type="nucleotide sequence ID" value="NZ_FOSQ01000008.1"/>
</dbReference>
<keyword evidence="7 10" id="KW-0067">ATP-binding</keyword>
<dbReference type="Gene3D" id="2.170.8.10">
    <property type="entry name" value="Phosphoenolpyruvate Carboxykinase, domain 2"/>
    <property type="match status" value="1"/>
</dbReference>
<dbReference type="NCBIfam" id="NF006820">
    <property type="entry name" value="PRK09344.1-2"/>
    <property type="match status" value="1"/>
</dbReference>
<evidence type="ECO:0000256" key="1">
    <source>
        <dbReference type="ARBA" id="ARBA00004742"/>
    </source>
</evidence>
<feature type="binding site" evidence="10">
    <location>
        <begin position="238"/>
        <end position="246"/>
    </location>
    <ligand>
        <name>ATP</name>
        <dbReference type="ChEBI" id="CHEBI:30616"/>
    </ligand>
</feature>
<evidence type="ECO:0000256" key="9">
    <source>
        <dbReference type="ARBA" id="ARBA00047371"/>
    </source>
</evidence>
<gene>
    <name evidence="10" type="primary">pckA</name>
    <name evidence="11" type="ORF">SAMN02745775_108170</name>
</gene>
<dbReference type="STRING" id="1123062.SAMN02745775_108170"/>
<keyword evidence="6 10" id="KW-0210">Decarboxylase</keyword>
<dbReference type="UniPathway" id="UPA00138"/>
<evidence type="ECO:0000256" key="10">
    <source>
        <dbReference type="HAMAP-Rule" id="MF_00453"/>
    </source>
</evidence>
<comment type="function">
    <text evidence="10">Involved in the gluconeogenesis. Catalyzes the conversion of oxaloacetate (OAA) to phosphoenolpyruvate (PEP) through direct phosphoryl transfer between the nucleoside triphosphate and OAA.</text>
</comment>
<dbReference type="SUPFAM" id="SSF68923">
    <property type="entry name" value="PEP carboxykinase N-terminal domain"/>
    <property type="match status" value="1"/>
</dbReference>
<dbReference type="NCBIfam" id="TIGR00224">
    <property type="entry name" value="pckA"/>
    <property type="match status" value="1"/>
</dbReference>
<organism evidence="11 12">
    <name type="scientific">Falsiroseomonas stagni DSM 19981</name>
    <dbReference type="NCBI Taxonomy" id="1123062"/>
    <lineage>
        <taxon>Bacteria</taxon>
        <taxon>Pseudomonadati</taxon>
        <taxon>Pseudomonadota</taxon>
        <taxon>Alphaproteobacteria</taxon>
        <taxon>Acetobacterales</taxon>
        <taxon>Roseomonadaceae</taxon>
        <taxon>Falsiroseomonas</taxon>
    </lineage>
</organism>
<dbReference type="GO" id="GO:0005524">
    <property type="term" value="F:ATP binding"/>
    <property type="evidence" value="ECO:0007669"/>
    <property type="project" value="UniProtKB-UniRule"/>
</dbReference>
<feature type="binding site" evidence="10">
    <location>
        <position position="197"/>
    </location>
    <ligand>
        <name>substrate</name>
    </ligand>
</feature>
<dbReference type="PIRSF" id="PIRSF006294">
    <property type="entry name" value="PEP_crbxkin"/>
    <property type="match status" value="1"/>
</dbReference>
<feature type="binding site" evidence="10">
    <location>
        <position position="203"/>
    </location>
    <ligand>
        <name>Mn(2+)</name>
        <dbReference type="ChEBI" id="CHEBI:29035"/>
    </ligand>
</feature>
<dbReference type="NCBIfam" id="NF006822">
    <property type="entry name" value="PRK09344.1-4"/>
    <property type="match status" value="1"/>
</dbReference>
<comment type="caution">
    <text evidence="10">Lacks conserved residue(s) required for the propagation of feature annotation.</text>
</comment>
<dbReference type="HAMAP" id="MF_00453">
    <property type="entry name" value="PEPCK_ATP"/>
    <property type="match status" value="1"/>
</dbReference>
<feature type="binding site" evidence="10">
    <location>
        <position position="324"/>
    </location>
    <ligand>
        <name>ATP</name>
        <dbReference type="ChEBI" id="CHEBI:30616"/>
    </ligand>
</feature>
<feature type="binding site" evidence="10">
    <location>
        <position position="287"/>
    </location>
    <ligand>
        <name>ATP</name>
        <dbReference type="ChEBI" id="CHEBI:30616"/>
    </ligand>
</feature>
<dbReference type="PROSITE" id="PS00532">
    <property type="entry name" value="PEPCK_ATP"/>
    <property type="match status" value="1"/>
</dbReference>
<dbReference type="InterPro" id="IPR008210">
    <property type="entry name" value="PEP_carboxykinase_N"/>
</dbReference>
<feature type="binding site" evidence="10">
    <location>
        <position position="222"/>
    </location>
    <ligand>
        <name>ATP</name>
        <dbReference type="ChEBI" id="CHEBI:30616"/>
    </ligand>
</feature>
<dbReference type="CDD" id="cd00484">
    <property type="entry name" value="PEPCK_ATP"/>
    <property type="match status" value="1"/>
</dbReference>
<dbReference type="GO" id="GO:0016301">
    <property type="term" value="F:kinase activity"/>
    <property type="evidence" value="ECO:0007669"/>
    <property type="project" value="UniProtKB-KW"/>
</dbReference>
<dbReference type="Proteomes" id="UP000199473">
    <property type="component" value="Unassembled WGS sequence"/>
</dbReference>
<dbReference type="InterPro" id="IPR015994">
    <property type="entry name" value="PEPCK_ATP_CS"/>
</dbReference>
<feature type="binding site" evidence="10">
    <location>
        <position position="259"/>
    </location>
    <ligand>
        <name>Mn(2+)</name>
        <dbReference type="ChEBI" id="CHEBI:29035"/>
    </ligand>
</feature>
<dbReference type="InterPro" id="IPR001272">
    <property type="entry name" value="PEP_carboxykinase_ATP"/>
</dbReference>
<dbReference type="Gene3D" id="3.40.449.10">
    <property type="entry name" value="Phosphoenolpyruvate Carboxykinase, domain 1"/>
    <property type="match status" value="1"/>
</dbReference>
<evidence type="ECO:0000256" key="3">
    <source>
        <dbReference type="ARBA" id="ARBA00012363"/>
    </source>
</evidence>
<feature type="binding site" evidence="10">
    <location>
        <position position="324"/>
    </location>
    <ligand>
        <name>substrate</name>
    </ligand>
</feature>
<evidence type="ECO:0000256" key="8">
    <source>
        <dbReference type="ARBA" id="ARBA00023239"/>
    </source>
</evidence>
<keyword evidence="8 10" id="KW-0456">Lyase</keyword>
<comment type="catalytic activity">
    <reaction evidence="9 10">
        <text>oxaloacetate + ATP = phosphoenolpyruvate + ADP + CO2</text>
        <dbReference type="Rhea" id="RHEA:18617"/>
        <dbReference type="ChEBI" id="CHEBI:16452"/>
        <dbReference type="ChEBI" id="CHEBI:16526"/>
        <dbReference type="ChEBI" id="CHEBI:30616"/>
        <dbReference type="ChEBI" id="CHEBI:58702"/>
        <dbReference type="ChEBI" id="CHEBI:456216"/>
        <dbReference type="EC" id="4.1.1.49"/>
    </reaction>
</comment>
<dbReference type="GO" id="GO:0006094">
    <property type="term" value="P:gluconeogenesis"/>
    <property type="evidence" value="ECO:0007669"/>
    <property type="project" value="UniProtKB-UniRule"/>
</dbReference>
<evidence type="ECO:0000313" key="12">
    <source>
        <dbReference type="Proteomes" id="UP000199473"/>
    </source>
</evidence>
<dbReference type="NCBIfam" id="NF006821">
    <property type="entry name" value="PRK09344.1-3"/>
    <property type="match status" value="1"/>
</dbReference>
<dbReference type="AlphaFoldDB" id="A0A1I4CWC2"/>
<keyword evidence="12" id="KW-1185">Reference proteome</keyword>
<dbReference type="SUPFAM" id="SSF53795">
    <property type="entry name" value="PEP carboxykinase-like"/>
    <property type="match status" value="1"/>
</dbReference>
<proteinExistence type="inferred from homology"/>
<dbReference type="PANTHER" id="PTHR30031:SF0">
    <property type="entry name" value="PHOSPHOENOLPYRUVATE CARBOXYKINASE (ATP)"/>
    <property type="match status" value="1"/>
</dbReference>
<dbReference type="Pfam" id="PF01293">
    <property type="entry name" value="PEPCK_ATP"/>
    <property type="match status" value="1"/>
</dbReference>
<feature type="binding site" evidence="10">
    <location>
        <position position="203"/>
    </location>
    <ligand>
        <name>substrate</name>
    </ligand>
</feature>
<evidence type="ECO:0000256" key="4">
    <source>
        <dbReference type="ARBA" id="ARBA00022432"/>
    </source>
</evidence>
<dbReference type="InterPro" id="IPR013035">
    <property type="entry name" value="PEP_carboxykinase_C"/>
</dbReference>
<accession>A0A1I4CWC2</accession>
<evidence type="ECO:0000256" key="7">
    <source>
        <dbReference type="ARBA" id="ARBA00022840"/>
    </source>
</evidence>
<keyword evidence="5 10" id="KW-0547">Nucleotide-binding</keyword>
<evidence type="ECO:0000313" key="11">
    <source>
        <dbReference type="EMBL" id="SFK84201.1"/>
    </source>
</evidence>
<keyword evidence="10" id="KW-0464">Manganese</keyword>
<dbReference type="Gene3D" id="3.90.228.20">
    <property type="match status" value="1"/>
</dbReference>
<reference evidence="11 12" key="1">
    <citation type="submission" date="2016-10" db="EMBL/GenBank/DDBJ databases">
        <authorList>
            <person name="de Groot N.N."/>
        </authorList>
    </citation>
    <scope>NUCLEOTIDE SEQUENCE [LARGE SCALE GENOMIC DNA]</scope>
    <source>
        <strain evidence="11 12">DSM 19981</strain>
    </source>
</reference>
<keyword evidence="10" id="KW-0479">Metal-binding</keyword>
<feature type="binding site" evidence="10">
    <location>
        <position position="61"/>
    </location>
    <ligand>
        <name>substrate</name>
    </ligand>
</feature>
<keyword evidence="11" id="KW-0670">Pyruvate</keyword>
<keyword evidence="4 10" id="KW-0312">Gluconeogenesis</keyword>
<dbReference type="GO" id="GO:0046872">
    <property type="term" value="F:metal ion binding"/>
    <property type="evidence" value="ECO:0007669"/>
    <property type="project" value="UniProtKB-KW"/>
</dbReference>